<dbReference type="OrthoDB" id="9799827at2"/>
<keyword evidence="6" id="KW-0598">Phosphotransferase system</keyword>
<keyword evidence="10" id="KW-1185">Reference proteome</keyword>
<evidence type="ECO:0000256" key="3">
    <source>
        <dbReference type="ARBA" id="ARBA00022490"/>
    </source>
</evidence>
<dbReference type="Gene3D" id="3.40.50.510">
    <property type="entry name" value="Phosphotransferase system, mannose-type IIA component"/>
    <property type="match status" value="1"/>
</dbReference>
<dbReference type="CDD" id="cd00006">
    <property type="entry name" value="PTS_IIA_man"/>
    <property type="match status" value="1"/>
</dbReference>
<dbReference type="Proteomes" id="UP000271031">
    <property type="component" value="Unassembled WGS sequence"/>
</dbReference>
<dbReference type="Pfam" id="PF03610">
    <property type="entry name" value="EIIA-man"/>
    <property type="match status" value="1"/>
</dbReference>
<evidence type="ECO:0000256" key="5">
    <source>
        <dbReference type="ARBA" id="ARBA00022679"/>
    </source>
</evidence>
<accession>A0A3M8DTT6</accession>
<evidence type="ECO:0000256" key="2">
    <source>
        <dbReference type="ARBA" id="ARBA00022448"/>
    </source>
</evidence>
<keyword evidence="7" id="KW-0418">Kinase</keyword>
<proteinExistence type="predicted"/>
<evidence type="ECO:0000313" key="10">
    <source>
        <dbReference type="Proteomes" id="UP000271031"/>
    </source>
</evidence>
<organism evidence="9 10">
    <name type="scientific">Brevibacillus fluminis</name>
    <dbReference type="NCBI Taxonomy" id="511487"/>
    <lineage>
        <taxon>Bacteria</taxon>
        <taxon>Bacillati</taxon>
        <taxon>Bacillota</taxon>
        <taxon>Bacilli</taxon>
        <taxon>Bacillales</taxon>
        <taxon>Paenibacillaceae</taxon>
        <taxon>Brevibacillus</taxon>
    </lineage>
</organism>
<dbReference type="PANTHER" id="PTHR33799">
    <property type="entry name" value="PTS PERMEASE-RELATED-RELATED"/>
    <property type="match status" value="1"/>
</dbReference>
<keyword evidence="2" id="KW-0813">Transport</keyword>
<dbReference type="InterPro" id="IPR051471">
    <property type="entry name" value="Bacterial_PTS_sugar_comp"/>
</dbReference>
<dbReference type="InterPro" id="IPR036662">
    <property type="entry name" value="PTS_EIIA_man-typ_sf"/>
</dbReference>
<dbReference type="GO" id="GO:0005737">
    <property type="term" value="C:cytoplasm"/>
    <property type="evidence" value="ECO:0007669"/>
    <property type="project" value="UniProtKB-SubCell"/>
</dbReference>
<dbReference type="InterPro" id="IPR004701">
    <property type="entry name" value="PTS_EIIA_man-typ"/>
</dbReference>
<protein>
    <submittedName>
        <fullName evidence="9">PTS mannose transporter subunit IIA</fullName>
    </submittedName>
</protein>
<evidence type="ECO:0000256" key="6">
    <source>
        <dbReference type="ARBA" id="ARBA00022683"/>
    </source>
</evidence>
<evidence type="ECO:0000313" key="9">
    <source>
        <dbReference type="EMBL" id="RNB90387.1"/>
    </source>
</evidence>
<keyword evidence="3" id="KW-0963">Cytoplasm</keyword>
<dbReference type="EMBL" id="RHHQ01000007">
    <property type="protein sequence ID" value="RNB90387.1"/>
    <property type="molecule type" value="Genomic_DNA"/>
</dbReference>
<comment type="caution">
    <text evidence="9">The sequence shown here is derived from an EMBL/GenBank/DDBJ whole genome shotgun (WGS) entry which is preliminary data.</text>
</comment>
<comment type="subcellular location">
    <subcellularLocation>
        <location evidence="1">Cytoplasm</location>
    </subcellularLocation>
</comment>
<evidence type="ECO:0000259" key="8">
    <source>
        <dbReference type="PROSITE" id="PS51096"/>
    </source>
</evidence>
<keyword evidence="5" id="KW-0808">Transferase</keyword>
<dbReference type="AlphaFoldDB" id="A0A3M8DTT6"/>
<dbReference type="InterPro" id="IPR033887">
    <property type="entry name" value="PTS_IIA_man"/>
</dbReference>
<keyword evidence="4" id="KW-0762">Sugar transport</keyword>
<evidence type="ECO:0000256" key="4">
    <source>
        <dbReference type="ARBA" id="ARBA00022597"/>
    </source>
</evidence>
<name>A0A3M8DTT6_9BACL</name>
<dbReference type="GO" id="GO:0009401">
    <property type="term" value="P:phosphoenolpyruvate-dependent sugar phosphotransferase system"/>
    <property type="evidence" value="ECO:0007669"/>
    <property type="project" value="UniProtKB-KW"/>
</dbReference>
<evidence type="ECO:0000256" key="1">
    <source>
        <dbReference type="ARBA" id="ARBA00004496"/>
    </source>
</evidence>
<feature type="domain" description="PTS EIIA type-4" evidence="8">
    <location>
        <begin position="4"/>
        <end position="126"/>
    </location>
</feature>
<dbReference type="SUPFAM" id="SSF53062">
    <property type="entry name" value="PTS system fructose IIA component-like"/>
    <property type="match status" value="1"/>
</dbReference>
<gene>
    <name evidence="9" type="ORF">EDM56_07690</name>
</gene>
<dbReference type="PANTHER" id="PTHR33799:SF1">
    <property type="entry name" value="PTS SYSTEM MANNOSE-SPECIFIC EIIAB COMPONENT-RELATED"/>
    <property type="match status" value="1"/>
</dbReference>
<sequence length="133" mass="14301">MAFLRRYIIASHGSLSKGIVDSASMIVGALGNVEYVSITPNDSQDSVKQQIEALIRLNGEDVETVVLTDLLGGSVTNTFLEYIPCQNLHVITGVNLPMALEILVSDEGENLQAVIQDSIEKGKAGIVYVNQLV</sequence>
<dbReference type="GO" id="GO:0016020">
    <property type="term" value="C:membrane"/>
    <property type="evidence" value="ECO:0007669"/>
    <property type="project" value="InterPro"/>
</dbReference>
<dbReference type="GO" id="GO:0016301">
    <property type="term" value="F:kinase activity"/>
    <property type="evidence" value="ECO:0007669"/>
    <property type="project" value="UniProtKB-KW"/>
</dbReference>
<dbReference type="PROSITE" id="PS51096">
    <property type="entry name" value="PTS_EIIA_TYPE_4"/>
    <property type="match status" value="1"/>
</dbReference>
<evidence type="ECO:0000256" key="7">
    <source>
        <dbReference type="ARBA" id="ARBA00022777"/>
    </source>
</evidence>
<reference evidence="9 10" key="1">
    <citation type="submission" date="2018-10" db="EMBL/GenBank/DDBJ databases">
        <title>Phylogenomics of Brevibacillus.</title>
        <authorList>
            <person name="Dunlap C."/>
        </authorList>
    </citation>
    <scope>NUCLEOTIDE SEQUENCE [LARGE SCALE GENOMIC DNA]</scope>
    <source>
        <strain evidence="9 10">JCM 15716</strain>
    </source>
</reference>